<sequence length="53" mass="6236">MWMGLSYVCWGISAVLALWMLYDWFKVDTTYSEDMLTSSREGELEAVSEKHRI</sequence>
<dbReference type="AlphaFoldDB" id="A0A330H319"/>
<keyword evidence="3" id="KW-1185">Reference proteome</keyword>
<protein>
    <submittedName>
        <fullName evidence="2">Uncharacterized protein</fullName>
    </submittedName>
</protein>
<evidence type="ECO:0000313" key="3">
    <source>
        <dbReference type="Proteomes" id="UP000251956"/>
    </source>
</evidence>
<dbReference type="Proteomes" id="UP000251956">
    <property type="component" value="Unassembled WGS sequence"/>
</dbReference>
<keyword evidence="1" id="KW-0472">Membrane</keyword>
<reference evidence="3" key="1">
    <citation type="submission" date="2018-06" db="EMBL/GenBank/DDBJ databases">
        <authorList>
            <person name="Helene L.C."/>
            <person name="Dall'Agnol R."/>
            <person name="Delamuta J.R."/>
            <person name="Hungria M."/>
        </authorList>
    </citation>
    <scope>NUCLEOTIDE SEQUENCE [LARGE SCALE GENOMIC DNA]</scope>
    <source>
        <strain evidence="3">CNPSo 3140</strain>
    </source>
</reference>
<reference evidence="2 3" key="2">
    <citation type="submission" date="2018-07" db="EMBL/GenBank/DDBJ databases">
        <title>Diversity of Mesorhizobium strains in Brazil.</title>
        <authorList>
            <person name="Helene L.C.F."/>
            <person name="Dall'Agnol R."/>
            <person name="Delamuta J.R.M."/>
            <person name="Hungria M."/>
        </authorList>
    </citation>
    <scope>NUCLEOTIDE SEQUENCE [LARGE SCALE GENOMIC DNA]</scope>
    <source>
        <strain evidence="2 3">CNPSo 3140</strain>
    </source>
</reference>
<evidence type="ECO:0000313" key="2">
    <source>
        <dbReference type="EMBL" id="RAZ80467.1"/>
    </source>
</evidence>
<feature type="transmembrane region" description="Helical" evidence="1">
    <location>
        <begin position="7"/>
        <end position="25"/>
    </location>
</feature>
<keyword evidence="1" id="KW-0812">Transmembrane</keyword>
<accession>A0A330H319</accession>
<gene>
    <name evidence="2" type="ORF">DPM35_04085</name>
</gene>
<dbReference type="OrthoDB" id="7867413at2"/>
<keyword evidence="1" id="KW-1133">Transmembrane helix</keyword>
<comment type="caution">
    <text evidence="2">The sequence shown here is derived from an EMBL/GenBank/DDBJ whole genome shotgun (WGS) entry which is preliminary data.</text>
</comment>
<name>A0A330H319_9HYPH</name>
<dbReference type="EMBL" id="QMBQ01000001">
    <property type="protein sequence ID" value="RAZ80467.1"/>
    <property type="molecule type" value="Genomic_DNA"/>
</dbReference>
<proteinExistence type="predicted"/>
<evidence type="ECO:0000256" key="1">
    <source>
        <dbReference type="SAM" id="Phobius"/>
    </source>
</evidence>
<dbReference type="RefSeq" id="WP_112126006.1">
    <property type="nucleotide sequence ID" value="NZ_QMBQ01000001.1"/>
</dbReference>
<organism evidence="2 3">
    <name type="scientific">Mesorhizobium atlanticum</name>
    <dbReference type="NCBI Taxonomy" id="2233532"/>
    <lineage>
        <taxon>Bacteria</taxon>
        <taxon>Pseudomonadati</taxon>
        <taxon>Pseudomonadota</taxon>
        <taxon>Alphaproteobacteria</taxon>
        <taxon>Hyphomicrobiales</taxon>
        <taxon>Phyllobacteriaceae</taxon>
        <taxon>Mesorhizobium</taxon>
    </lineage>
</organism>